<feature type="transmembrane region" description="Helical" evidence="1">
    <location>
        <begin position="56"/>
        <end position="73"/>
    </location>
</feature>
<evidence type="ECO:0000313" key="3">
    <source>
        <dbReference type="Proteomes" id="UP000317977"/>
    </source>
</evidence>
<dbReference type="RefSeq" id="WP_146534761.1">
    <property type="nucleotide sequence ID" value="NZ_SJPX01000003.1"/>
</dbReference>
<gene>
    <name evidence="2" type="ORF">Poly59_29800</name>
</gene>
<dbReference type="AlphaFoldDB" id="A0A5C6ER28"/>
<evidence type="ECO:0000256" key="1">
    <source>
        <dbReference type="SAM" id="Phobius"/>
    </source>
</evidence>
<feature type="transmembrane region" description="Helical" evidence="1">
    <location>
        <begin position="123"/>
        <end position="141"/>
    </location>
</feature>
<keyword evidence="1" id="KW-0812">Transmembrane</keyword>
<name>A0A5C6ER28_9BACT</name>
<sequence>MFWIDVLSRIVHVSTAIALVGGSVFTLLVLLPSAGELDEAPHKQLAAAVAGRWKKFVHGGVALFILSGLYNFVRAIPLHKGDGTYHMLIGIKMLLALVVFFLAAALVGRSEKLATFRTNRKKWLTVLVILAAIIVAVSGYTKVRGIPDRAAETKTLVEPV</sequence>
<organism evidence="2 3">
    <name type="scientific">Rubripirellula reticaptiva</name>
    <dbReference type="NCBI Taxonomy" id="2528013"/>
    <lineage>
        <taxon>Bacteria</taxon>
        <taxon>Pseudomonadati</taxon>
        <taxon>Planctomycetota</taxon>
        <taxon>Planctomycetia</taxon>
        <taxon>Pirellulales</taxon>
        <taxon>Pirellulaceae</taxon>
        <taxon>Rubripirellula</taxon>
    </lineage>
</organism>
<comment type="caution">
    <text evidence="2">The sequence shown here is derived from an EMBL/GenBank/DDBJ whole genome shotgun (WGS) entry which is preliminary data.</text>
</comment>
<evidence type="ECO:0008006" key="4">
    <source>
        <dbReference type="Google" id="ProtNLM"/>
    </source>
</evidence>
<dbReference type="OrthoDB" id="285027at2"/>
<reference evidence="2 3" key="1">
    <citation type="submission" date="2019-02" db="EMBL/GenBank/DDBJ databases">
        <title>Deep-cultivation of Planctomycetes and their phenomic and genomic characterization uncovers novel biology.</title>
        <authorList>
            <person name="Wiegand S."/>
            <person name="Jogler M."/>
            <person name="Boedeker C."/>
            <person name="Pinto D."/>
            <person name="Vollmers J."/>
            <person name="Rivas-Marin E."/>
            <person name="Kohn T."/>
            <person name="Peeters S.H."/>
            <person name="Heuer A."/>
            <person name="Rast P."/>
            <person name="Oberbeckmann S."/>
            <person name="Bunk B."/>
            <person name="Jeske O."/>
            <person name="Meyerdierks A."/>
            <person name="Storesund J.E."/>
            <person name="Kallscheuer N."/>
            <person name="Luecker S."/>
            <person name="Lage O.M."/>
            <person name="Pohl T."/>
            <person name="Merkel B.J."/>
            <person name="Hornburger P."/>
            <person name="Mueller R.-W."/>
            <person name="Bruemmer F."/>
            <person name="Labrenz M."/>
            <person name="Spormann A.M."/>
            <person name="Op Den Camp H."/>
            <person name="Overmann J."/>
            <person name="Amann R."/>
            <person name="Jetten M.S.M."/>
            <person name="Mascher T."/>
            <person name="Medema M.H."/>
            <person name="Devos D.P."/>
            <person name="Kaster A.-K."/>
            <person name="Ovreas L."/>
            <person name="Rohde M."/>
            <person name="Galperin M.Y."/>
            <person name="Jogler C."/>
        </authorList>
    </citation>
    <scope>NUCLEOTIDE SEQUENCE [LARGE SCALE GENOMIC DNA]</scope>
    <source>
        <strain evidence="2 3">Poly59</strain>
    </source>
</reference>
<keyword evidence="1" id="KW-0472">Membrane</keyword>
<dbReference type="EMBL" id="SJPX01000003">
    <property type="protein sequence ID" value="TWU51388.1"/>
    <property type="molecule type" value="Genomic_DNA"/>
</dbReference>
<feature type="transmembrane region" description="Helical" evidence="1">
    <location>
        <begin position="85"/>
        <end position="107"/>
    </location>
</feature>
<dbReference type="Proteomes" id="UP000317977">
    <property type="component" value="Unassembled WGS sequence"/>
</dbReference>
<feature type="transmembrane region" description="Helical" evidence="1">
    <location>
        <begin position="12"/>
        <end position="35"/>
    </location>
</feature>
<keyword evidence="1" id="KW-1133">Transmembrane helix</keyword>
<accession>A0A5C6ER28</accession>
<protein>
    <recommendedName>
        <fullName evidence="4">Copper resistance protein D</fullName>
    </recommendedName>
</protein>
<evidence type="ECO:0000313" key="2">
    <source>
        <dbReference type="EMBL" id="TWU51388.1"/>
    </source>
</evidence>
<proteinExistence type="predicted"/>
<keyword evidence="3" id="KW-1185">Reference proteome</keyword>